<gene>
    <name evidence="1" type="ORF">SCWH03_47130</name>
</gene>
<name>A0A6A0B1J1_9ACTN</name>
<dbReference type="Proteomes" id="UP000484988">
    <property type="component" value="Unassembled WGS sequence"/>
</dbReference>
<evidence type="ECO:0000313" key="1">
    <source>
        <dbReference type="EMBL" id="GFH38471.1"/>
    </source>
</evidence>
<sequence length="62" mass="6731">MGEPFVRFTLNPGGPDSKVGCVIDHMVESPALYAPSSKTLWNAGYVRVSGGRNHGKYTGWHP</sequence>
<dbReference type="AlphaFoldDB" id="A0A6A0B1J1"/>
<reference evidence="1 2" key="1">
    <citation type="submission" date="2020-02" db="EMBL/GenBank/DDBJ databases">
        <title>Whole Genome Shotgun Sequence of Streptomyces sp. strain CWH03.</title>
        <authorList>
            <person name="Dohra H."/>
            <person name="Kodani S."/>
            <person name="Yamamura H."/>
        </authorList>
    </citation>
    <scope>NUCLEOTIDE SEQUENCE [LARGE SCALE GENOMIC DNA]</scope>
    <source>
        <strain evidence="1 2">CWH03</strain>
    </source>
</reference>
<accession>A0A6A0B1J1</accession>
<dbReference type="EMBL" id="BLLG01000017">
    <property type="protein sequence ID" value="GFH38471.1"/>
    <property type="molecule type" value="Genomic_DNA"/>
</dbReference>
<keyword evidence="2" id="KW-1185">Reference proteome</keyword>
<proteinExistence type="predicted"/>
<organism evidence="1 2">
    <name type="scientific">Streptomyces pacificus</name>
    <dbReference type="NCBI Taxonomy" id="2705029"/>
    <lineage>
        <taxon>Bacteria</taxon>
        <taxon>Bacillati</taxon>
        <taxon>Actinomycetota</taxon>
        <taxon>Actinomycetes</taxon>
        <taxon>Kitasatosporales</taxon>
        <taxon>Streptomycetaceae</taxon>
        <taxon>Streptomyces</taxon>
    </lineage>
</organism>
<evidence type="ECO:0000313" key="2">
    <source>
        <dbReference type="Proteomes" id="UP000484988"/>
    </source>
</evidence>
<protein>
    <submittedName>
        <fullName evidence="1">Uncharacterized protein</fullName>
    </submittedName>
</protein>
<comment type="caution">
    <text evidence="1">The sequence shown here is derived from an EMBL/GenBank/DDBJ whole genome shotgun (WGS) entry which is preliminary data.</text>
</comment>